<dbReference type="AlphaFoldDB" id="A0A6B3R1X6"/>
<protein>
    <submittedName>
        <fullName evidence="3">Cysteine hydrolase</fullName>
    </submittedName>
</protein>
<dbReference type="Pfam" id="PF00857">
    <property type="entry name" value="Isochorismatase"/>
    <property type="match status" value="1"/>
</dbReference>
<evidence type="ECO:0000313" key="3">
    <source>
        <dbReference type="EMBL" id="NEV92171.1"/>
    </source>
</evidence>
<dbReference type="SUPFAM" id="SSF52499">
    <property type="entry name" value="Isochorismatase-like hydrolases"/>
    <property type="match status" value="1"/>
</dbReference>
<evidence type="ECO:0000259" key="2">
    <source>
        <dbReference type="Pfam" id="PF00857"/>
    </source>
</evidence>
<comment type="caution">
    <text evidence="3">The sequence shown here is derived from an EMBL/GenBank/DDBJ whole genome shotgun (WGS) entry which is preliminary data.</text>
</comment>
<dbReference type="InterPro" id="IPR000868">
    <property type="entry name" value="Isochorismatase-like_dom"/>
</dbReference>
<proteinExistence type="predicted"/>
<dbReference type="GO" id="GO:0016787">
    <property type="term" value="F:hydrolase activity"/>
    <property type="evidence" value="ECO:0007669"/>
    <property type="project" value="UniProtKB-KW"/>
</dbReference>
<name>A0A6B3R1X6_STRTE</name>
<dbReference type="Gene3D" id="3.40.50.850">
    <property type="entry name" value="Isochorismatase-like"/>
    <property type="match status" value="1"/>
</dbReference>
<dbReference type="RefSeq" id="WP_164461062.1">
    <property type="nucleotide sequence ID" value="NZ_JAAIFS010000012.1"/>
</dbReference>
<organism evidence="3">
    <name type="scientific">Streptomyces tendae</name>
    <dbReference type="NCBI Taxonomy" id="1932"/>
    <lineage>
        <taxon>Bacteria</taxon>
        <taxon>Bacillati</taxon>
        <taxon>Actinomycetota</taxon>
        <taxon>Actinomycetes</taxon>
        <taxon>Kitasatosporales</taxon>
        <taxon>Streptomycetaceae</taxon>
        <taxon>Streptomyces</taxon>
    </lineage>
</organism>
<accession>A0A6B3R1X6</accession>
<feature type="domain" description="Isochorismatase-like" evidence="2">
    <location>
        <begin position="5"/>
        <end position="143"/>
    </location>
</feature>
<keyword evidence="1 3" id="KW-0378">Hydrolase</keyword>
<sequence>MPPTTALLVIDMQNTTVAMAHRAAETVAAIARLSERARAAGVPVVTVRQQDAGMVPGTEGWRVVPELAPREGEPVVDKTTPDSFLGTDLDAVLTARGVTEVIVTGFATEVCVDTTARQALSRGYDLVVVADGHTTSVRTGADTDLVPADRSIAQCNAIYRTIGWPGRRIRVRAAADVDLGAPEGARNVRPA</sequence>
<dbReference type="InterPro" id="IPR050272">
    <property type="entry name" value="Isochorismatase-like_hydrls"/>
</dbReference>
<dbReference type="EMBL" id="JAAIFS010000012">
    <property type="protein sequence ID" value="NEV92171.1"/>
    <property type="molecule type" value="Genomic_DNA"/>
</dbReference>
<evidence type="ECO:0000256" key="1">
    <source>
        <dbReference type="ARBA" id="ARBA00022801"/>
    </source>
</evidence>
<gene>
    <name evidence="3" type="ORF">GUR47_36690</name>
</gene>
<dbReference type="InterPro" id="IPR036380">
    <property type="entry name" value="Isochorismatase-like_sf"/>
</dbReference>
<reference evidence="3" key="1">
    <citation type="journal article" date="2020" name="Microorganisms">
        <title>Isolation, Genomic and Metabolomic Characterization of Streptomyces tendae VITAKN with Quorum Sensing Inhibitory Activity from Southern India.</title>
        <authorList>
            <person name="Ishaque N.M."/>
            <person name="Burgsdorf I."/>
            <person name="Limlingan Malit J.J."/>
            <person name="Saha S."/>
            <person name="Teta R."/>
            <person name="Ewe D."/>
            <person name="Kannabiran K."/>
            <person name="Hrouzek P."/>
            <person name="Steindler L."/>
            <person name="Costantino V."/>
            <person name="Saurav K."/>
        </authorList>
    </citation>
    <scope>NUCLEOTIDE SEQUENCE</scope>
    <source>
        <strain evidence="3">VITAKN</strain>
    </source>
</reference>
<dbReference type="CDD" id="cd01014">
    <property type="entry name" value="nicotinamidase_related"/>
    <property type="match status" value="1"/>
</dbReference>
<dbReference type="PANTHER" id="PTHR43540">
    <property type="entry name" value="PEROXYUREIDOACRYLATE/UREIDOACRYLATE AMIDOHYDROLASE-RELATED"/>
    <property type="match status" value="1"/>
</dbReference>